<feature type="compositionally biased region" description="Low complexity" evidence="1">
    <location>
        <begin position="86"/>
        <end position="120"/>
    </location>
</feature>
<keyword evidence="2" id="KW-0732">Signal</keyword>
<protein>
    <submittedName>
        <fullName evidence="3">Uncharacterized protein</fullName>
    </submittedName>
</protein>
<dbReference type="Proteomes" id="UP000756921">
    <property type="component" value="Unassembled WGS sequence"/>
</dbReference>
<sequence length="154" mass="15626">MRYAACFFLLGCAAAQAQYGQYTDAPGSHPPGSFITITKSSTEIYTIPIFDPSNAPTYGAAKTTIYRPSIEPTESAKHSHTGPTHSSVSSAVASAREKSSTTVPTPAISVSPSSSAALSVPPAPAEQTGGAASRTYSCGARVVAGSVLAAIALM</sequence>
<dbReference type="OrthoDB" id="3800411at2759"/>
<organism evidence="3 4">
    <name type="scientific">Paraphaeosphaeria minitans</name>
    <dbReference type="NCBI Taxonomy" id="565426"/>
    <lineage>
        <taxon>Eukaryota</taxon>
        <taxon>Fungi</taxon>
        <taxon>Dikarya</taxon>
        <taxon>Ascomycota</taxon>
        <taxon>Pezizomycotina</taxon>
        <taxon>Dothideomycetes</taxon>
        <taxon>Pleosporomycetidae</taxon>
        <taxon>Pleosporales</taxon>
        <taxon>Massarineae</taxon>
        <taxon>Didymosphaeriaceae</taxon>
        <taxon>Paraphaeosphaeria</taxon>
    </lineage>
</organism>
<proteinExistence type="predicted"/>
<feature type="region of interest" description="Disordered" evidence="1">
    <location>
        <begin position="69"/>
        <end position="131"/>
    </location>
</feature>
<feature type="chain" id="PRO_5040322562" evidence="2">
    <location>
        <begin position="18"/>
        <end position="154"/>
    </location>
</feature>
<feature type="signal peptide" evidence="2">
    <location>
        <begin position="1"/>
        <end position="17"/>
    </location>
</feature>
<accession>A0A9P6GKE9</accession>
<dbReference type="EMBL" id="WJXW01000004">
    <property type="protein sequence ID" value="KAF9736816.1"/>
    <property type="molecule type" value="Genomic_DNA"/>
</dbReference>
<reference evidence="3" key="1">
    <citation type="journal article" date="2020" name="Mol. Plant Microbe Interact.">
        <title>Genome Sequence of the Biocontrol Agent Coniothyrium minitans strain Conio (IMI 134523).</title>
        <authorList>
            <person name="Patel D."/>
            <person name="Shittu T.A."/>
            <person name="Baroncelli R."/>
            <person name="Muthumeenakshi S."/>
            <person name="Osborne T.H."/>
            <person name="Janganan T.K."/>
            <person name="Sreenivasaprasad S."/>
        </authorList>
    </citation>
    <scope>NUCLEOTIDE SEQUENCE</scope>
    <source>
        <strain evidence="3">Conio</strain>
    </source>
</reference>
<evidence type="ECO:0000256" key="2">
    <source>
        <dbReference type="SAM" id="SignalP"/>
    </source>
</evidence>
<name>A0A9P6GKE9_9PLEO</name>
<evidence type="ECO:0000313" key="3">
    <source>
        <dbReference type="EMBL" id="KAF9736816.1"/>
    </source>
</evidence>
<evidence type="ECO:0000313" key="4">
    <source>
        <dbReference type="Proteomes" id="UP000756921"/>
    </source>
</evidence>
<gene>
    <name evidence="3" type="ORF">PMIN01_04595</name>
</gene>
<dbReference type="AlphaFoldDB" id="A0A9P6GKE9"/>
<evidence type="ECO:0000256" key="1">
    <source>
        <dbReference type="SAM" id="MobiDB-lite"/>
    </source>
</evidence>
<comment type="caution">
    <text evidence="3">The sequence shown here is derived from an EMBL/GenBank/DDBJ whole genome shotgun (WGS) entry which is preliminary data.</text>
</comment>
<keyword evidence="4" id="KW-1185">Reference proteome</keyword>